<dbReference type="SUPFAM" id="SSF53474">
    <property type="entry name" value="alpha/beta-Hydrolases"/>
    <property type="match status" value="1"/>
</dbReference>
<comment type="caution">
    <text evidence="2">The sequence shown here is derived from an EMBL/GenBank/DDBJ whole genome shotgun (WGS) entry which is preliminary data.</text>
</comment>
<sequence>MATFVLVHGAFRGGWGWARVRPLLRAAGHEVHAPSLIGAGEHAALLDRVTGLDVWVDQVAGLIEAEDLRDVALVGHSQGGLVTAGVAARLPERIAVLVHLDAAVPLPRERAVDLGGAPSALPARDAVVAPTPVGAQGGYDAATAAWVNARLTPSPVAPALDPVPGVPASVSQAFVFCSGTPAGYPSTQVRARLDAQGTPYLLIDAAHDAPLCAPELVTSVLTDCVA</sequence>
<dbReference type="EMBL" id="BAAALG010000011">
    <property type="protein sequence ID" value="GAA1108208.1"/>
    <property type="molecule type" value="Genomic_DNA"/>
</dbReference>
<dbReference type="Proteomes" id="UP001501581">
    <property type="component" value="Unassembled WGS sequence"/>
</dbReference>
<gene>
    <name evidence="2" type="ORF">GCM10009668_30420</name>
</gene>
<evidence type="ECO:0000313" key="3">
    <source>
        <dbReference type="Proteomes" id="UP001501581"/>
    </source>
</evidence>
<evidence type="ECO:0000313" key="2">
    <source>
        <dbReference type="EMBL" id="GAA1108208.1"/>
    </source>
</evidence>
<feature type="domain" description="AB hydrolase-1" evidence="1">
    <location>
        <begin position="4"/>
        <end position="210"/>
    </location>
</feature>
<dbReference type="RefSeq" id="WP_343995665.1">
    <property type="nucleotide sequence ID" value="NZ_BAAALG010000011.1"/>
</dbReference>
<keyword evidence="3" id="KW-1185">Reference proteome</keyword>
<dbReference type="PANTHER" id="PTHR10992:SF1066">
    <property type="entry name" value="METHYL JASMONATE ESTERASE 1"/>
    <property type="match status" value="1"/>
</dbReference>
<evidence type="ECO:0000259" key="1">
    <source>
        <dbReference type="Pfam" id="PF12697"/>
    </source>
</evidence>
<reference evidence="3" key="1">
    <citation type="journal article" date="2019" name="Int. J. Syst. Evol. Microbiol.">
        <title>The Global Catalogue of Microorganisms (GCM) 10K type strain sequencing project: providing services to taxonomists for standard genome sequencing and annotation.</title>
        <authorList>
            <consortium name="The Broad Institute Genomics Platform"/>
            <consortium name="The Broad Institute Genome Sequencing Center for Infectious Disease"/>
            <person name="Wu L."/>
            <person name="Ma J."/>
        </authorList>
    </citation>
    <scope>NUCLEOTIDE SEQUENCE [LARGE SCALE GENOMIC DNA]</scope>
    <source>
        <strain evidence="3">JCM 13008</strain>
    </source>
</reference>
<organism evidence="2 3">
    <name type="scientific">Nocardioides dubius</name>
    <dbReference type="NCBI Taxonomy" id="317019"/>
    <lineage>
        <taxon>Bacteria</taxon>
        <taxon>Bacillati</taxon>
        <taxon>Actinomycetota</taxon>
        <taxon>Actinomycetes</taxon>
        <taxon>Propionibacteriales</taxon>
        <taxon>Nocardioidaceae</taxon>
        <taxon>Nocardioides</taxon>
    </lineage>
</organism>
<accession>A0ABP4ELS9</accession>
<dbReference type="Gene3D" id="3.40.50.1820">
    <property type="entry name" value="alpha/beta hydrolase"/>
    <property type="match status" value="1"/>
</dbReference>
<dbReference type="PANTHER" id="PTHR10992">
    <property type="entry name" value="METHYLESTERASE FAMILY MEMBER"/>
    <property type="match status" value="1"/>
</dbReference>
<dbReference type="InterPro" id="IPR029058">
    <property type="entry name" value="AB_hydrolase_fold"/>
</dbReference>
<protein>
    <recommendedName>
        <fullName evidence="1">AB hydrolase-1 domain-containing protein</fullName>
    </recommendedName>
</protein>
<name>A0ABP4ELS9_9ACTN</name>
<dbReference type="InterPro" id="IPR045889">
    <property type="entry name" value="MES/HNL"/>
</dbReference>
<dbReference type="InterPro" id="IPR000073">
    <property type="entry name" value="AB_hydrolase_1"/>
</dbReference>
<dbReference type="Pfam" id="PF12697">
    <property type="entry name" value="Abhydrolase_6"/>
    <property type="match status" value="1"/>
</dbReference>
<proteinExistence type="predicted"/>